<evidence type="ECO:0008006" key="3">
    <source>
        <dbReference type="Google" id="ProtNLM"/>
    </source>
</evidence>
<dbReference type="GeneID" id="14890289"/>
<dbReference type="RefSeq" id="XP_004258169.1">
    <property type="nucleotide sequence ID" value="XM_004258121.1"/>
</dbReference>
<protein>
    <recommendedName>
        <fullName evidence="3">Leucine rich repeat containing protein BspA family protein</fullName>
    </recommendedName>
</protein>
<proteinExistence type="predicted"/>
<name>A0A0A1UCL7_ENTIV</name>
<sequence>MVVSKYFATIKDFINLEFVCKKYKNNMTKFHFNPIPVNKKTIKYFPNIETLNLWRQKDETFGNSLFGDEIPTSYCKTDFYRINVWLYSDVIYTPLKVLTKKVLKISKNKCHYD</sequence>
<organism evidence="1 2">
    <name type="scientific">Entamoeba invadens IP1</name>
    <dbReference type="NCBI Taxonomy" id="370355"/>
    <lineage>
        <taxon>Eukaryota</taxon>
        <taxon>Amoebozoa</taxon>
        <taxon>Evosea</taxon>
        <taxon>Archamoebae</taxon>
        <taxon>Mastigamoebida</taxon>
        <taxon>Entamoebidae</taxon>
        <taxon>Entamoeba</taxon>
    </lineage>
</organism>
<accession>A0A0A1UCL7</accession>
<dbReference type="VEuPathDB" id="AmoebaDB:EIN_154750"/>
<dbReference type="AlphaFoldDB" id="A0A0A1UCL7"/>
<evidence type="ECO:0000313" key="2">
    <source>
        <dbReference type="Proteomes" id="UP000014680"/>
    </source>
</evidence>
<dbReference type="Proteomes" id="UP000014680">
    <property type="component" value="Unassembled WGS sequence"/>
</dbReference>
<dbReference type="OrthoDB" id="10459984at2759"/>
<keyword evidence="2" id="KW-1185">Reference proteome</keyword>
<reference evidence="1 2" key="1">
    <citation type="submission" date="2012-10" db="EMBL/GenBank/DDBJ databases">
        <authorList>
            <person name="Zafar N."/>
            <person name="Inman J."/>
            <person name="Hall N."/>
            <person name="Lorenzi H."/>
            <person name="Caler E."/>
        </authorList>
    </citation>
    <scope>NUCLEOTIDE SEQUENCE [LARGE SCALE GENOMIC DNA]</scope>
    <source>
        <strain evidence="1 2">IP1</strain>
    </source>
</reference>
<dbReference type="KEGG" id="eiv:EIN_154750"/>
<evidence type="ECO:0000313" key="1">
    <source>
        <dbReference type="EMBL" id="ELP91398.1"/>
    </source>
</evidence>
<gene>
    <name evidence="1" type="ORF">EIN_154750</name>
</gene>
<dbReference type="EMBL" id="KB206474">
    <property type="protein sequence ID" value="ELP91398.1"/>
    <property type="molecule type" value="Genomic_DNA"/>
</dbReference>